<dbReference type="Pfam" id="PF14697">
    <property type="entry name" value="Fer4_21"/>
    <property type="match status" value="1"/>
</dbReference>
<dbReference type="eggNOG" id="COG1144">
    <property type="taxonomic scope" value="Bacteria"/>
</dbReference>
<dbReference type="PROSITE" id="PS51379">
    <property type="entry name" value="4FE4S_FER_2"/>
    <property type="match status" value="2"/>
</dbReference>
<dbReference type="GO" id="GO:0051539">
    <property type="term" value="F:4 iron, 4 sulfur cluster binding"/>
    <property type="evidence" value="ECO:0007669"/>
    <property type="project" value="UniProtKB-KW"/>
</dbReference>
<keyword evidence="8" id="KW-0670">Pyruvate</keyword>
<evidence type="ECO:0000256" key="4">
    <source>
        <dbReference type="ARBA" id="ARBA00022737"/>
    </source>
</evidence>
<keyword evidence="5" id="KW-0408">Iron</keyword>
<accession>F2NHM5</accession>
<evidence type="ECO:0000313" key="8">
    <source>
        <dbReference type="EMBL" id="AEB09212.1"/>
    </source>
</evidence>
<reference evidence="8 9" key="1">
    <citation type="journal article" date="2011" name="Stand. Genomic Sci.">
        <title>Complete genome sequence of the acetate-degrading sulfate reducer Desulfobacca acetoxidans type strain (ASRB2).</title>
        <authorList>
            <person name="Goker M."/>
            <person name="Teshima H."/>
            <person name="Lapidus A."/>
            <person name="Nolan M."/>
            <person name="Lucas S."/>
            <person name="Hammon N."/>
            <person name="Deshpande S."/>
            <person name="Cheng J.F."/>
            <person name="Tapia R."/>
            <person name="Han C."/>
            <person name="Goodwin L."/>
            <person name="Pitluck S."/>
            <person name="Huntemann M."/>
            <person name="Liolios K."/>
            <person name="Ivanova N."/>
            <person name="Pagani I."/>
            <person name="Mavromatis K."/>
            <person name="Ovchinikova G."/>
            <person name="Pati A."/>
            <person name="Chen A."/>
            <person name="Palaniappan K."/>
            <person name="Land M."/>
            <person name="Hauser L."/>
            <person name="Brambilla E.M."/>
            <person name="Rohde M."/>
            <person name="Spring S."/>
            <person name="Detter J.C."/>
            <person name="Woyke T."/>
            <person name="Bristow J."/>
            <person name="Eisen J.A."/>
            <person name="Markowitz V."/>
            <person name="Hugenholtz P."/>
            <person name="Kyrpides N.C."/>
            <person name="Klenk H.P."/>
        </authorList>
    </citation>
    <scope>NUCLEOTIDE SEQUENCE [LARGE SCALE GENOMIC DNA]</scope>
    <source>
        <strain evidence="9">ATCC 700848 / DSM 11109 / ASRB2</strain>
    </source>
</reference>
<feature type="domain" description="4Fe-4S ferredoxin-type" evidence="7">
    <location>
        <begin position="36"/>
        <end position="65"/>
    </location>
</feature>
<evidence type="ECO:0000256" key="3">
    <source>
        <dbReference type="ARBA" id="ARBA00022723"/>
    </source>
</evidence>
<keyword evidence="4" id="KW-0677">Repeat</keyword>
<dbReference type="GO" id="GO:0016625">
    <property type="term" value="F:oxidoreductase activity, acting on the aldehyde or oxo group of donors, iron-sulfur protein as acceptor"/>
    <property type="evidence" value="ECO:0007669"/>
    <property type="project" value="InterPro"/>
</dbReference>
<dbReference type="HOGENOM" id="CLU_139698_1_1_7"/>
<dbReference type="RefSeq" id="WP_013706324.1">
    <property type="nucleotide sequence ID" value="NC_015388.1"/>
</dbReference>
<proteinExistence type="predicted"/>
<feature type="domain" description="4Fe-4S ferredoxin-type" evidence="7">
    <location>
        <begin position="66"/>
        <end position="95"/>
    </location>
</feature>
<dbReference type="GO" id="GO:0046872">
    <property type="term" value="F:metal ion binding"/>
    <property type="evidence" value="ECO:0007669"/>
    <property type="project" value="UniProtKB-KW"/>
</dbReference>
<sequence>MSKPLDQMTWQDIELGALLREPGNARAYRTGDWRSQHPVWTKSRCIRCGVCWTVCPEPAIIQEPNGYFDMDPDYCKGCGICARECVTGCITMVPEEE</sequence>
<dbReference type="InterPro" id="IPR017896">
    <property type="entry name" value="4Fe4S_Fe-S-bd"/>
</dbReference>
<dbReference type="EMBL" id="CP002629">
    <property type="protein sequence ID" value="AEB09212.1"/>
    <property type="molecule type" value="Genomic_DNA"/>
</dbReference>
<dbReference type="InterPro" id="IPR011898">
    <property type="entry name" value="PorD_KorD"/>
</dbReference>
<dbReference type="OrthoDB" id="9808559at2"/>
<dbReference type="Proteomes" id="UP000000483">
    <property type="component" value="Chromosome"/>
</dbReference>
<name>F2NHM5_DESAR</name>
<protein>
    <submittedName>
        <fullName evidence="8">Pyruvate ferredoxin/flavodoxin oxidoreductase, delta subunit</fullName>
    </submittedName>
</protein>
<comment type="cofactor">
    <cofactor evidence="1">
        <name>[4Fe-4S] cluster</name>
        <dbReference type="ChEBI" id="CHEBI:49883"/>
    </cofactor>
</comment>
<evidence type="ECO:0000256" key="5">
    <source>
        <dbReference type="ARBA" id="ARBA00023004"/>
    </source>
</evidence>
<keyword evidence="3" id="KW-0479">Metal-binding</keyword>
<dbReference type="KEGG" id="dao:Desac_1355"/>
<dbReference type="SUPFAM" id="SSF54862">
    <property type="entry name" value="4Fe-4S ferredoxins"/>
    <property type="match status" value="1"/>
</dbReference>
<dbReference type="AlphaFoldDB" id="F2NHM5"/>
<gene>
    <name evidence="8" type="ordered locus">Desac_1355</name>
</gene>
<keyword evidence="9" id="KW-1185">Reference proteome</keyword>
<dbReference type="Gene3D" id="3.30.70.20">
    <property type="match status" value="2"/>
</dbReference>
<evidence type="ECO:0000313" key="9">
    <source>
        <dbReference type="Proteomes" id="UP000000483"/>
    </source>
</evidence>
<evidence type="ECO:0000256" key="6">
    <source>
        <dbReference type="ARBA" id="ARBA00023014"/>
    </source>
</evidence>
<dbReference type="STRING" id="880072.Desac_1355"/>
<organism evidence="8 9">
    <name type="scientific">Desulfobacca acetoxidans (strain ATCC 700848 / DSM 11109 / ASRB2)</name>
    <dbReference type="NCBI Taxonomy" id="880072"/>
    <lineage>
        <taxon>Bacteria</taxon>
        <taxon>Pseudomonadati</taxon>
        <taxon>Thermodesulfobacteriota</taxon>
        <taxon>Desulfobaccia</taxon>
        <taxon>Desulfobaccales</taxon>
        <taxon>Desulfobaccaceae</taxon>
        <taxon>Desulfobacca</taxon>
    </lineage>
</organism>
<evidence type="ECO:0000256" key="1">
    <source>
        <dbReference type="ARBA" id="ARBA00001966"/>
    </source>
</evidence>
<dbReference type="PANTHER" id="PTHR43724">
    <property type="entry name" value="PYRUVATE SYNTHASE SUBUNIT PORD"/>
    <property type="match status" value="1"/>
</dbReference>
<dbReference type="NCBIfam" id="TIGR02179">
    <property type="entry name" value="PorD_KorD"/>
    <property type="match status" value="1"/>
</dbReference>
<reference evidence="9" key="2">
    <citation type="submission" date="2011-03" db="EMBL/GenBank/DDBJ databases">
        <title>The complete genome of Desulfobacca acetoxidans DSM 11109.</title>
        <authorList>
            <consortium name="US DOE Joint Genome Institute (JGI-PGF)"/>
            <person name="Lucas S."/>
            <person name="Copeland A."/>
            <person name="Lapidus A."/>
            <person name="Bruce D."/>
            <person name="Goodwin L."/>
            <person name="Pitluck S."/>
            <person name="Peters L."/>
            <person name="Kyrpides N."/>
            <person name="Mavromatis K."/>
            <person name="Ivanova N."/>
            <person name="Ovchinnikova G."/>
            <person name="Teshima H."/>
            <person name="Detter J.C."/>
            <person name="Han C."/>
            <person name="Land M."/>
            <person name="Hauser L."/>
            <person name="Markowitz V."/>
            <person name="Cheng J.-F."/>
            <person name="Hugenholtz P."/>
            <person name="Woyke T."/>
            <person name="Wu D."/>
            <person name="Spring S."/>
            <person name="Schueler E."/>
            <person name="Brambilla E."/>
            <person name="Klenk H.-P."/>
            <person name="Eisen J.A."/>
        </authorList>
    </citation>
    <scope>NUCLEOTIDE SEQUENCE [LARGE SCALE GENOMIC DNA]</scope>
    <source>
        <strain evidence="9">ATCC 700848 / DSM 11109 / ASRB2</strain>
    </source>
</reference>
<keyword evidence="2" id="KW-0004">4Fe-4S</keyword>
<evidence type="ECO:0000259" key="7">
    <source>
        <dbReference type="PROSITE" id="PS51379"/>
    </source>
</evidence>
<dbReference type="PANTHER" id="PTHR43724:SF1">
    <property type="entry name" value="PYRUVATE SYNTHASE SUBUNIT PORD"/>
    <property type="match status" value="1"/>
</dbReference>
<keyword evidence="6" id="KW-0411">Iron-sulfur</keyword>
<evidence type="ECO:0000256" key="2">
    <source>
        <dbReference type="ARBA" id="ARBA00022485"/>
    </source>
</evidence>